<organism evidence="4">
    <name type="scientific">Chlorobium chlorochromatii (strain CaD3)</name>
    <dbReference type="NCBI Taxonomy" id="340177"/>
    <lineage>
        <taxon>Bacteria</taxon>
        <taxon>Pseudomonadati</taxon>
        <taxon>Chlorobiota</taxon>
        <taxon>Chlorobiia</taxon>
        <taxon>Chlorobiales</taxon>
        <taxon>Chlorobiaceae</taxon>
        <taxon>Chlorobium/Pelodictyon group</taxon>
        <taxon>Chlorobium</taxon>
    </lineage>
</organism>
<proteinExistence type="predicted"/>
<sequence length="1047" mass="120803">MKILEYTGFDSSSVAESYRKVATALAQGDFRAAQVKKLVNLTHGKFYRAKLDAANRLLFTFVRYGDEVCLLMLEVIMGHNYHKSRFLRGAPLEEEKIPDVDASEALNDAEQLRYLHPNHTEIHLLDKPISFDDAQQAVYLHKPPLIIVGSAGSGKTALMLEKLKHVEGEVLYVTHSQYLAQNARNIYYAYGFEHPAQEAHFLSYREFVESIRVPTGREATWRDFAAWFYRMRSNFKEIDPHQAFEEIRGVITAPEDGCLSRKNYLQLGVRQSIFSKEQRSILYDLFLKYRHWLTDSGLFDLNLIAHEWKASPRYDFVLIDEVQDMTVAQLSLVLKSLKKAGHFLLCGDSNQIVHPNFFAWSHVKTLFWKDPNLAGKKQLQVLTANFRNGREATRIANQLLKLKHQRFGSIDRESNFLVEAIGGAEGQAQLMADTDATKREFNKKISHSTRFAVLVMRDEEKQEARKYFSTPLLFSIHEAKGLEYDNIVLFRFVSSCRREFNDIAEGVSLTDLEAIDSLEYCRAKEKGDKSLEVYKFFINALYVALTRAVKNLYLIESDTKHRLFELLGLAVAGKVEVAAEESSLEEWQKEARKLELQGKQEQAEAIRRDILKEVPPPWQVCNETRLDELIHKVFKEKAPGNKFKQQLYEYATCHVEPVLAQALEKQTDYRSPHGSFWEHLDTIGRKSYLPYFSQQTKAILRQCEQHGPNHRLPMNQTPLMAAAAAGNIALTEALLERGADPTLNDHYGYNALHWAMRQAFRDNRFARTTFGTLYERLAPAAVDISSGERMIRLDRHLAEYLLFQTCWVLFKSRFTTLELNGEYPAFDTSLILEAWEHMPDNVVPTERKRRTYLSSVLARNEVSRNYAYNRSLFERLATGWYQFNPALHVRTSVTEEGQSPWIPIFQAVNLPLISKFCHSHTIATIVQCFRKACMAVIPELEAEIAQQQATKAAKEQHLQTLVKQVKKKITPSSDSLAAKLLKQHKLSKKLDDELLVPFLKFVREKELEEIRQQKMKKKLEREERQQIKAAEQAKRDEQVQQQLGFDF</sequence>
<dbReference type="OrthoDB" id="9787585at2"/>
<dbReference type="PANTHER" id="PTHR11070:SF45">
    <property type="entry name" value="DNA 3'-5' HELICASE"/>
    <property type="match status" value="1"/>
</dbReference>
<evidence type="ECO:0000256" key="2">
    <source>
        <dbReference type="SAM" id="Coils"/>
    </source>
</evidence>
<accession>Q3APM8</accession>
<dbReference type="PROSITE" id="PS50088">
    <property type="entry name" value="ANK_REPEAT"/>
    <property type="match status" value="1"/>
</dbReference>
<dbReference type="GO" id="GO:0005829">
    <property type="term" value="C:cytosol"/>
    <property type="evidence" value="ECO:0007669"/>
    <property type="project" value="TreeGrafter"/>
</dbReference>
<dbReference type="HOGENOM" id="CLU_013506_0_0_10"/>
<feature type="coiled-coil region" evidence="2">
    <location>
        <begin position="577"/>
        <end position="604"/>
    </location>
</feature>
<dbReference type="STRING" id="340177.Cag_1796"/>
<dbReference type="Pfam" id="PF12796">
    <property type="entry name" value="Ank_2"/>
    <property type="match status" value="1"/>
</dbReference>
<dbReference type="GO" id="GO:0003677">
    <property type="term" value="F:DNA binding"/>
    <property type="evidence" value="ECO:0007669"/>
    <property type="project" value="InterPro"/>
</dbReference>
<protein>
    <submittedName>
        <fullName evidence="4">Ankyrin</fullName>
    </submittedName>
</protein>
<keyword evidence="2" id="KW-0175">Coiled coil</keyword>
<dbReference type="PROSITE" id="PS50297">
    <property type="entry name" value="ANK_REP_REGION"/>
    <property type="match status" value="1"/>
</dbReference>
<dbReference type="KEGG" id="cch:Cag_1796"/>
<feature type="repeat" description="ANK" evidence="1">
    <location>
        <begin position="714"/>
        <end position="746"/>
    </location>
</feature>
<dbReference type="InterPro" id="IPR002110">
    <property type="entry name" value="Ankyrin_rpt"/>
</dbReference>
<feature type="region of interest" description="Disordered" evidence="3">
    <location>
        <begin position="1014"/>
        <end position="1047"/>
    </location>
</feature>
<evidence type="ECO:0000256" key="3">
    <source>
        <dbReference type="SAM" id="MobiDB-lite"/>
    </source>
</evidence>
<dbReference type="SMART" id="SM00248">
    <property type="entry name" value="ANK"/>
    <property type="match status" value="1"/>
</dbReference>
<dbReference type="GO" id="GO:0043138">
    <property type="term" value="F:3'-5' DNA helicase activity"/>
    <property type="evidence" value="ECO:0007669"/>
    <property type="project" value="TreeGrafter"/>
</dbReference>
<dbReference type="EMBL" id="CP000108">
    <property type="protein sequence ID" value="ABB29047.1"/>
    <property type="molecule type" value="Genomic_DNA"/>
</dbReference>
<dbReference type="SUPFAM" id="SSF48403">
    <property type="entry name" value="Ankyrin repeat"/>
    <property type="match status" value="1"/>
</dbReference>
<dbReference type="SUPFAM" id="SSF52540">
    <property type="entry name" value="P-loop containing nucleoside triphosphate hydrolases"/>
    <property type="match status" value="1"/>
</dbReference>
<dbReference type="GO" id="GO:0005524">
    <property type="term" value="F:ATP binding"/>
    <property type="evidence" value="ECO:0007669"/>
    <property type="project" value="InterPro"/>
</dbReference>
<evidence type="ECO:0000313" key="4">
    <source>
        <dbReference type="EMBL" id="ABB29047.1"/>
    </source>
</evidence>
<dbReference type="AlphaFoldDB" id="Q3APM8"/>
<keyword evidence="1" id="KW-0040">ANK repeat</keyword>
<evidence type="ECO:0000256" key="1">
    <source>
        <dbReference type="PROSITE-ProRule" id="PRU00023"/>
    </source>
</evidence>
<dbReference type="eggNOG" id="COG0210">
    <property type="taxonomic scope" value="Bacteria"/>
</dbReference>
<name>Q3APM8_CHLCH</name>
<reference evidence="4" key="1">
    <citation type="submission" date="2005-08" db="EMBL/GenBank/DDBJ databases">
        <title>Complete sequence of Chlorobium chlorochromatii CaD3.</title>
        <authorList>
            <person name="Copeland A."/>
            <person name="Lucas S."/>
            <person name="Lapidus A."/>
            <person name="Barry K."/>
            <person name="Detter J.C."/>
            <person name="Glavina T."/>
            <person name="Hammon N."/>
            <person name="Israni S."/>
            <person name="Pitluck S."/>
            <person name="Bryant D."/>
            <person name="Schmutz J."/>
            <person name="Larimer F."/>
            <person name="Land M."/>
            <person name="Kyrpides N."/>
            <person name="Ivanova N."/>
            <person name="Richardson P."/>
        </authorList>
    </citation>
    <scope>NUCLEOTIDE SEQUENCE [LARGE SCALE GENOMIC DNA]</scope>
    <source>
        <strain evidence="4">CaD3</strain>
    </source>
</reference>
<dbReference type="InterPro" id="IPR036770">
    <property type="entry name" value="Ankyrin_rpt-contain_sf"/>
</dbReference>
<gene>
    <name evidence="4" type="ordered locus">Cag_1796</name>
</gene>
<dbReference type="InterPro" id="IPR027417">
    <property type="entry name" value="P-loop_NTPase"/>
</dbReference>
<dbReference type="InterPro" id="IPR000212">
    <property type="entry name" value="DNA_helicase_UvrD/REP"/>
</dbReference>
<feature type="compositionally biased region" description="Basic and acidic residues" evidence="3">
    <location>
        <begin position="1019"/>
        <end position="1038"/>
    </location>
</feature>
<dbReference type="Pfam" id="PF13245">
    <property type="entry name" value="AAA_19"/>
    <property type="match status" value="1"/>
</dbReference>
<dbReference type="GO" id="GO:0000725">
    <property type="term" value="P:recombinational repair"/>
    <property type="evidence" value="ECO:0007669"/>
    <property type="project" value="TreeGrafter"/>
</dbReference>
<dbReference type="PANTHER" id="PTHR11070">
    <property type="entry name" value="UVRD / RECB / PCRA DNA HELICASE FAMILY MEMBER"/>
    <property type="match status" value="1"/>
</dbReference>
<dbReference type="eggNOG" id="COG0666">
    <property type="taxonomic scope" value="Bacteria"/>
</dbReference>
<dbReference type="Gene3D" id="3.40.50.300">
    <property type="entry name" value="P-loop containing nucleotide triphosphate hydrolases"/>
    <property type="match status" value="2"/>
</dbReference>
<dbReference type="Gene3D" id="1.25.40.20">
    <property type="entry name" value="Ankyrin repeat-containing domain"/>
    <property type="match status" value="1"/>
</dbReference>